<keyword evidence="4" id="KW-0288">FMN</keyword>
<keyword evidence="5 9" id="KW-0812">Transmembrane</keyword>
<feature type="transmembrane region" description="Helical" evidence="9">
    <location>
        <begin position="341"/>
        <end position="361"/>
    </location>
</feature>
<evidence type="ECO:0000313" key="11">
    <source>
        <dbReference type="Proteomes" id="UP000266506"/>
    </source>
</evidence>
<feature type="transmembrane region" description="Helical" evidence="9">
    <location>
        <begin position="20"/>
        <end position="37"/>
    </location>
</feature>
<dbReference type="GO" id="GO:0055085">
    <property type="term" value="P:transmembrane transport"/>
    <property type="evidence" value="ECO:0007669"/>
    <property type="project" value="InterPro"/>
</dbReference>
<evidence type="ECO:0000256" key="3">
    <source>
        <dbReference type="ARBA" id="ARBA00022630"/>
    </source>
</evidence>
<accession>A0A397RV23</accession>
<dbReference type="InParanoid" id="A0A397RV23"/>
<feature type="transmembrane region" description="Helical" evidence="9">
    <location>
        <begin position="114"/>
        <end position="132"/>
    </location>
</feature>
<proteinExistence type="predicted"/>
<evidence type="ECO:0000256" key="4">
    <source>
        <dbReference type="ARBA" id="ARBA00022643"/>
    </source>
</evidence>
<keyword evidence="3" id="KW-0285">Flavoprotein</keyword>
<dbReference type="Pfam" id="PF03116">
    <property type="entry name" value="NQR2_RnfD_RnfE"/>
    <property type="match status" value="1"/>
</dbReference>
<keyword evidence="11" id="KW-1185">Reference proteome</keyword>
<evidence type="ECO:0000256" key="6">
    <source>
        <dbReference type="ARBA" id="ARBA00022967"/>
    </source>
</evidence>
<evidence type="ECO:0000256" key="8">
    <source>
        <dbReference type="ARBA" id="ARBA00023136"/>
    </source>
</evidence>
<keyword evidence="6" id="KW-1278">Translocase</keyword>
<feature type="transmembrane region" description="Helical" evidence="9">
    <location>
        <begin position="198"/>
        <end position="216"/>
    </location>
</feature>
<comment type="caution">
    <text evidence="10">The sequence shown here is derived from an EMBL/GenBank/DDBJ whole genome shotgun (WGS) entry which is preliminary data.</text>
</comment>
<evidence type="ECO:0000256" key="1">
    <source>
        <dbReference type="ARBA" id="ARBA00022448"/>
    </source>
</evidence>
<evidence type="ECO:0000256" key="2">
    <source>
        <dbReference type="ARBA" id="ARBA00022553"/>
    </source>
</evidence>
<dbReference type="RefSeq" id="WP_119015668.1">
    <property type="nucleotide sequence ID" value="NZ_QXEV01000003.1"/>
</dbReference>
<feature type="transmembrane region" description="Helical" evidence="9">
    <location>
        <begin position="43"/>
        <end position="65"/>
    </location>
</feature>
<feature type="transmembrane region" description="Helical" evidence="9">
    <location>
        <begin position="89"/>
        <end position="108"/>
    </location>
</feature>
<feature type="transmembrane region" description="Helical" evidence="9">
    <location>
        <begin position="225"/>
        <end position="245"/>
    </location>
</feature>
<dbReference type="OrthoDB" id="9776359at2"/>
<reference evidence="10 11" key="1">
    <citation type="submission" date="2018-08" db="EMBL/GenBank/DDBJ databases">
        <title>Genomic Encyclopedia of Archaeal and Bacterial Type Strains, Phase II (KMG-II): from individual species to whole genera.</title>
        <authorList>
            <person name="Goeker M."/>
        </authorList>
    </citation>
    <scope>NUCLEOTIDE SEQUENCE [LARGE SCALE GENOMIC DNA]</scope>
    <source>
        <strain evidence="10 11">ATCC 27112</strain>
    </source>
</reference>
<keyword evidence="2" id="KW-0597">Phosphoprotein</keyword>
<keyword evidence="7 9" id="KW-1133">Transmembrane helix</keyword>
<dbReference type="EMBL" id="QXEV01000003">
    <property type="protein sequence ID" value="RIA78190.1"/>
    <property type="molecule type" value="Genomic_DNA"/>
</dbReference>
<keyword evidence="8 9" id="KW-0472">Membrane</keyword>
<keyword evidence="1" id="KW-0813">Transport</keyword>
<dbReference type="PANTHER" id="PTHR30578">
    <property type="entry name" value="ELECTRON TRANSPORT COMPLEX PROTEIN RNFD"/>
    <property type="match status" value="1"/>
</dbReference>
<dbReference type="GO" id="GO:0005886">
    <property type="term" value="C:plasma membrane"/>
    <property type="evidence" value="ECO:0007669"/>
    <property type="project" value="TreeGrafter"/>
</dbReference>
<dbReference type="InterPro" id="IPR004338">
    <property type="entry name" value="NqrB/RnfD"/>
</dbReference>
<feature type="transmembrane region" description="Helical" evidence="9">
    <location>
        <begin position="257"/>
        <end position="275"/>
    </location>
</feature>
<name>A0A397RV23_9MOLU</name>
<dbReference type="AlphaFoldDB" id="A0A397RV23"/>
<sequence>MKLVPQSAPYIRKNVSVSRMMLDVLVALFPVTLFAMIQNGWNGIYVILISSITMVFFELFIHMLIKWPKDMKIKEFFTKEGFKKVKETYTINNIYAPLISAIIYSLILPAGTRGYVVFIGAAFGIIIGKMVFGGLGQNIFNPAAAGRIFVSICFSLSYDNGGVDLVSGATPLGLVKGNLSNINSYGILDLFIGNAPGAMGEVCVLLILIGALYLLIRRSADFRAMFGYIITFTLIMLIVSITYYFGVSKEASIGEMLFYQLFSGGVMFAGVFMITDPVTSPTSKFGRVFYAASAGAITVLIRICGSYPEGAAFSILIMNMFTPAIDYFMRGKPNKYTWKELLILFGMILVISGILIAYILVKVGGAS</sequence>
<evidence type="ECO:0000256" key="9">
    <source>
        <dbReference type="SAM" id="Phobius"/>
    </source>
</evidence>
<evidence type="ECO:0000256" key="5">
    <source>
        <dbReference type="ARBA" id="ARBA00022692"/>
    </source>
</evidence>
<dbReference type="PANTHER" id="PTHR30578:SF1">
    <property type="entry name" value="NA(+)-TRANSLOCATING NADH-QUINONE REDUCTASE SUBUNIT B"/>
    <property type="match status" value="1"/>
</dbReference>
<evidence type="ECO:0000256" key="7">
    <source>
        <dbReference type="ARBA" id="ARBA00022989"/>
    </source>
</evidence>
<gene>
    <name evidence="10" type="ORF">EI71_00502</name>
</gene>
<dbReference type="Proteomes" id="UP000266506">
    <property type="component" value="Unassembled WGS sequence"/>
</dbReference>
<evidence type="ECO:0000313" key="10">
    <source>
        <dbReference type="EMBL" id="RIA78190.1"/>
    </source>
</evidence>
<protein>
    <submittedName>
        <fullName evidence="10">Electron transport complex protein RnfD</fullName>
    </submittedName>
</protein>
<feature type="transmembrane region" description="Helical" evidence="9">
    <location>
        <begin position="287"/>
        <end position="305"/>
    </location>
</feature>
<organism evidence="10 11">
    <name type="scientific">Anaeroplasma bactoclasticum</name>
    <dbReference type="NCBI Taxonomy" id="2088"/>
    <lineage>
        <taxon>Bacteria</taxon>
        <taxon>Bacillati</taxon>
        <taxon>Mycoplasmatota</taxon>
        <taxon>Mollicutes</taxon>
        <taxon>Anaeroplasmatales</taxon>
        <taxon>Anaeroplasmataceae</taxon>
        <taxon>Anaeroplasma</taxon>
    </lineage>
</organism>
<feature type="transmembrane region" description="Helical" evidence="9">
    <location>
        <begin position="311"/>
        <end position="329"/>
    </location>
</feature>